<dbReference type="InterPro" id="IPR015421">
    <property type="entry name" value="PyrdxlP-dep_Trfase_major"/>
</dbReference>
<evidence type="ECO:0000256" key="3">
    <source>
        <dbReference type="ARBA" id="ARBA00022898"/>
    </source>
</evidence>
<dbReference type="Gene3D" id="3.90.1150.10">
    <property type="entry name" value="Aspartate Aminotransferase, domain 1"/>
    <property type="match status" value="1"/>
</dbReference>
<evidence type="ECO:0000313" key="7">
    <source>
        <dbReference type="EMBL" id="UTI64203.1"/>
    </source>
</evidence>
<reference evidence="7 8" key="1">
    <citation type="submission" date="2022-06" db="EMBL/GenBank/DDBJ databases">
        <title>Paraconexibacter antarcticus.</title>
        <authorList>
            <person name="Kim C.S."/>
        </authorList>
    </citation>
    <scope>NUCLEOTIDE SEQUENCE [LARGE SCALE GENOMIC DNA]</scope>
    <source>
        <strain evidence="7 8">02-257</strain>
    </source>
</reference>
<dbReference type="PANTHER" id="PTHR21152:SF40">
    <property type="entry name" value="ALANINE--GLYOXYLATE AMINOTRANSFERASE"/>
    <property type="match status" value="1"/>
</dbReference>
<keyword evidence="7" id="KW-0032">Aminotransferase</keyword>
<dbReference type="Gene3D" id="3.40.640.10">
    <property type="entry name" value="Type I PLP-dependent aspartate aminotransferase-like (Major domain)"/>
    <property type="match status" value="1"/>
</dbReference>
<evidence type="ECO:0000313" key="8">
    <source>
        <dbReference type="Proteomes" id="UP001056035"/>
    </source>
</evidence>
<dbReference type="InterPro" id="IPR015422">
    <property type="entry name" value="PyrdxlP-dep_Trfase_small"/>
</dbReference>
<evidence type="ECO:0000256" key="5">
    <source>
        <dbReference type="RuleBase" id="RU004504"/>
    </source>
</evidence>
<keyword evidence="7" id="KW-0808">Transferase</keyword>
<evidence type="ECO:0000256" key="4">
    <source>
        <dbReference type="RuleBase" id="RU004075"/>
    </source>
</evidence>
<proteinExistence type="inferred from homology"/>
<feature type="domain" description="Aminotransferase class V" evidence="6">
    <location>
        <begin position="38"/>
        <end position="339"/>
    </location>
</feature>
<gene>
    <name evidence="7" type="ORF">NBH00_23050</name>
</gene>
<dbReference type="PROSITE" id="PS00595">
    <property type="entry name" value="AA_TRANSFER_CLASS_5"/>
    <property type="match status" value="1"/>
</dbReference>
<dbReference type="Pfam" id="PF00266">
    <property type="entry name" value="Aminotran_5"/>
    <property type="match status" value="1"/>
</dbReference>
<comment type="similarity">
    <text evidence="2 4">Belongs to the class-V pyridoxal-phosphate-dependent aminotransferase family.</text>
</comment>
<dbReference type="InterPro" id="IPR020578">
    <property type="entry name" value="Aminotrans_V_PyrdxlP_BS"/>
</dbReference>
<dbReference type="Proteomes" id="UP001056035">
    <property type="component" value="Chromosome"/>
</dbReference>
<keyword evidence="8" id="KW-1185">Reference proteome</keyword>
<dbReference type="InterPro" id="IPR024169">
    <property type="entry name" value="SP_NH2Trfase/AEP_transaminase"/>
</dbReference>
<organism evidence="7 8">
    <name type="scientific">Paraconexibacter antarcticus</name>
    <dbReference type="NCBI Taxonomy" id="2949664"/>
    <lineage>
        <taxon>Bacteria</taxon>
        <taxon>Bacillati</taxon>
        <taxon>Actinomycetota</taxon>
        <taxon>Thermoleophilia</taxon>
        <taxon>Solirubrobacterales</taxon>
        <taxon>Paraconexibacteraceae</taxon>
        <taxon>Paraconexibacter</taxon>
    </lineage>
</organism>
<dbReference type="EMBL" id="CP098502">
    <property type="protein sequence ID" value="UTI64203.1"/>
    <property type="molecule type" value="Genomic_DNA"/>
</dbReference>
<sequence>MSTATTRATISVPDRLLLGSGPSPVPRRILEALAQPTIGHLDPAFGALMDDVAAGLRATFRTKNAVAIPVSGTGSAGMEAMVANLVRPGDRVICGVHGLFGERMADELTRHGAEVVRVEAEWGRAIPTERLLEAAAEPFAAMFVVHGETSTGVAQPLDGLADACRDKDALLLVDCVTSLAGHPLDLDASGVDAAFSGTQKCLNAPPGLAPLTVGERALGRVKDGRVPSWYFDLSLVLGYWLKEDGAPRAYHHTAPINLVYALAEALAIVAEEGLEARWNRHAVAHDALRDALAVLGLERLAPEGEQLHPLLAVRLLDGVEDAKVRGPLLTEDGIEISGGLGPLAGRTWRIGVMGEGARLEPQERLVRALGARLGGDVDGAVGALKAGWAAA</sequence>
<evidence type="ECO:0000256" key="2">
    <source>
        <dbReference type="ARBA" id="ARBA00009236"/>
    </source>
</evidence>
<evidence type="ECO:0000259" key="6">
    <source>
        <dbReference type="Pfam" id="PF00266"/>
    </source>
</evidence>
<dbReference type="SUPFAM" id="SSF53383">
    <property type="entry name" value="PLP-dependent transferases"/>
    <property type="match status" value="1"/>
</dbReference>
<name>A0ABY5DQA9_9ACTN</name>
<dbReference type="InterPro" id="IPR000192">
    <property type="entry name" value="Aminotrans_V_dom"/>
</dbReference>
<comment type="cofactor">
    <cofactor evidence="1 5">
        <name>pyridoxal 5'-phosphate</name>
        <dbReference type="ChEBI" id="CHEBI:597326"/>
    </cofactor>
</comment>
<evidence type="ECO:0000256" key="1">
    <source>
        <dbReference type="ARBA" id="ARBA00001933"/>
    </source>
</evidence>
<protein>
    <submittedName>
        <fullName evidence="7">Alanine--glyoxylate aminotransferase family protein</fullName>
    </submittedName>
</protein>
<keyword evidence="3" id="KW-0663">Pyridoxal phosphate</keyword>
<dbReference type="InterPro" id="IPR015424">
    <property type="entry name" value="PyrdxlP-dep_Trfase"/>
</dbReference>
<accession>A0ABY5DQA9</accession>
<dbReference type="PIRSF" id="PIRSF000524">
    <property type="entry name" value="SPT"/>
    <property type="match status" value="1"/>
</dbReference>
<dbReference type="PANTHER" id="PTHR21152">
    <property type="entry name" value="AMINOTRANSFERASE CLASS V"/>
    <property type="match status" value="1"/>
</dbReference>
<dbReference type="GO" id="GO:0008483">
    <property type="term" value="F:transaminase activity"/>
    <property type="evidence" value="ECO:0007669"/>
    <property type="project" value="UniProtKB-KW"/>
</dbReference>
<dbReference type="RefSeq" id="WP_254570916.1">
    <property type="nucleotide sequence ID" value="NZ_CP098502.1"/>
</dbReference>